<evidence type="ECO:0000256" key="1">
    <source>
        <dbReference type="ARBA" id="ARBA00023002"/>
    </source>
</evidence>
<dbReference type="AlphaFoldDB" id="A0A6F8ZEA1"/>
<dbReference type="Gene3D" id="3.40.920.10">
    <property type="entry name" value="Pyruvate-ferredoxin oxidoreductase, PFOR, domain III"/>
    <property type="match status" value="1"/>
</dbReference>
<dbReference type="GO" id="GO:0006979">
    <property type="term" value="P:response to oxidative stress"/>
    <property type="evidence" value="ECO:0007669"/>
    <property type="project" value="TreeGrafter"/>
</dbReference>
<dbReference type="Pfam" id="PF01855">
    <property type="entry name" value="POR_N"/>
    <property type="match status" value="1"/>
</dbReference>
<dbReference type="SUPFAM" id="SSF53323">
    <property type="entry name" value="Pyruvate-ferredoxin oxidoreductase, PFOR, domain III"/>
    <property type="match status" value="1"/>
</dbReference>
<dbReference type="Gene3D" id="3.40.50.970">
    <property type="match status" value="1"/>
</dbReference>
<dbReference type="GO" id="GO:0047553">
    <property type="term" value="F:2-oxoglutarate synthase activity"/>
    <property type="evidence" value="ECO:0007669"/>
    <property type="project" value="UniProtKB-EC"/>
</dbReference>
<dbReference type="PANTHER" id="PTHR32154">
    <property type="entry name" value="PYRUVATE-FLAVODOXIN OXIDOREDUCTASE-RELATED"/>
    <property type="match status" value="1"/>
</dbReference>
<sequence length="577" mass="60082">MTTARDLFAWRIGGEQGDGIDSTGDLLATVANRAGYFVYGYRSFSSRIKGGHTAYTVRLGTRPAAAAAAAVDLLVALNPETLTRHAGALSAGGRVVTETPATLPAGLRPEQVVAVPLTALARAAGSPLTRNVVALGASAALLGLDPRPFLAELARKFGRKGEALLTANRTAFLAGYRAVPAGPGLLPAPPGPNGRLLLTGNQAIALGALAAGCRLLFAYPITPATDIMEMLAGWFPEMGGAVVQMEDELASITAAIGAGFAGVRAMTATSGPGLSLMQEALGLASMAEIPVVVVDTQRSGPSTGMPTREEQSDLDALIYGGHGEGPRIVLSPGTVEEAFQDAVEAFNLAEEFQTPVLIASDLALALWKVSVPRSALSGPVPIRRGRLVQPPPDPFLRYRFTADGISPRTLPGEAGGQYLATGAEHGPAGRVDEDPGNRTRMMGKRLRKLEAVHRLRRPLAGEGPAAAPLVLLGMGSVTGALREARRLLEAAGQGPVRVIWPRTLAPLDTAAVREALAPAREVVVVEENATGQLLGLLARHGLTDGRFRSLRRYDGQPFTAAAVAEAVAQGQVLEVTR</sequence>
<dbReference type="InterPro" id="IPR002880">
    <property type="entry name" value="Pyrv_Fd/Flavodoxin_OxRdtase_N"/>
</dbReference>
<dbReference type="KEGG" id="hfv:R50_0484"/>
<dbReference type="EC" id="1.2.7.3" evidence="5"/>
<dbReference type="PANTHER" id="PTHR32154:SF29">
    <property type="entry name" value="BLR6743 PROTEIN"/>
    <property type="match status" value="1"/>
</dbReference>
<feature type="domain" description="Pyruvate/ketoisovalerate oxidoreductase catalytic" evidence="3">
    <location>
        <begin position="17"/>
        <end position="176"/>
    </location>
</feature>
<proteinExistence type="predicted"/>
<evidence type="ECO:0000259" key="4">
    <source>
        <dbReference type="Pfam" id="PF01855"/>
    </source>
</evidence>
<dbReference type="InterPro" id="IPR009014">
    <property type="entry name" value="Transketo_C/PFOR_II"/>
</dbReference>
<feature type="region of interest" description="Disordered" evidence="2">
    <location>
        <begin position="408"/>
        <end position="438"/>
    </location>
</feature>
<name>A0A6F8ZEA1_9FIRM</name>
<reference evidence="5 6" key="1">
    <citation type="submission" date="2020-02" db="EMBL/GenBank/DDBJ databases">
        <authorList>
            <person name="Hogendoorn C."/>
        </authorList>
    </citation>
    <scope>NUCLEOTIDE SEQUENCE [LARGE SCALE GENOMIC DNA]</scope>
    <source>
        <strain evidence="5">R501</strain>
    </source>
</reference>
<dbReference type="NCBIfam" id="TIGR03710">
    <property type="entry name" value="OAFO_sf"/>
    <property type="match status" value="1"/>
</dbReference>
<dbReference type="Proteomes" id="UP000503399">
    <property type="component" value="Chromosome"/>
</dbReference>
<protein>
    <submittedName>
        <fullName evidence="5">2-oxoglutarate oxidoreductase, alpha subunit</fullName>
        <ecNumber evidence="5">1.2.7.3</ecNumber>
    </submittedName>
</protein>
<organism evidence="5 6">
    <name type="scientific">Candidatus Hydrogenisulfobacillus filiaventi</name>
    <dbReference type="NCBI Taxonomy" id="2707344"/>
    <lineage>
        <taxon>Bacteria</taxon>
        <taxon>Bacillati</taxon>
        <taxon>Bacillota</taxon>
        <taxon>Clostridia</taxon>
        <taxon>Eubacteriales</taxon>
        <taxon>Clostridiales Family XVII. Incertae Sedis</taxon>
        <taxon>Candidatus Hydrogenisulfobacillus</taxon>
    </lineage>
</organism>
<keyword evidence="6" id="KW-1185">Reference proteome</keyword>
<accession>A0A6F8ZEA1</accession>
<evidence type="ECO:0000313" key="6">
    <source>
        <dbReference type="Proteomes" id="UP000503399"/>
    </source>
</evidence>
<evidence type="ECO:0000259" key="3">
    <source>
        <dbReference type="Pfam" id="PF01558"/>
    </source>
</evidence>
<dbReference type="SUPFAM" id="SSF52518">
    <property type="entry name" value="Thiamin diphosphate-binding fold (THDP-binding)"/>
    <property type="match status" value="1"/>
</dbReference>
<dbReference type="InterPro" id="IPR002869">
    <property type="entry name" value="Pyrv_flavodox_OxRed_cen"/>
</dbReference>
<dbReference type="InterPro" id="IPR019752">
    <property type="entry name" value="Pyrv/ketoisovalerate_OxRed_cat"/>
</dbReference>
<evidence type="ECO:0000256" key="2">
    <source>
        <dbReference type="SAM" id="MobiDB-lite"/>
    </source>
</evidence>
<evidence type="ECO:0000313" key="5">
    <source>
        <dbReference type="EMBL" id="CAB1127990.1"/>
    </source>
</evidence>
<dbReference type="EMBL" id="LR778114">
    <property type="protein sequence ID" value="CAB1127990.1"/>
    <property type="molecule type" value="Genomic_DNA"/>
</dbReference>
<dbReference type="InterPro" id="IPR029061">
    <property type="entry name" value="THDP-binding"/>
</dbReference>
<gene>
    <name evidence="5" type="ORF">R50_0484</name>
</gene>
<keyword evidence="1 5" id="KW-0560">Oxidoreductase</keyword>
<feature type="domain" description="Pyruvate flavodoxin/ferredoxin oxidoreductase pyrimidine binding" evidence="4">
    <location>
        <begin position="207"/>
        <end position="365"/>
    </location>
</feature>
<dbReference type="Gene3D" id="3.40.50.920">
    <property type="match status" value="1"/>
</dbReference>
<dbReference type="InterPro" id="IPR022367">
    <property type="entry name" value="2-oxoacid/accept_OxRdtase_asu"/>
</dbReference>
<dbReference type="InterPro" id="IPR050722">
    <property type="entry name" value="Pyruvate:ferred/Flavod_OxRd"/>
</dbReference>
<dbReference type="CDD" id="cd07034">
    <property type="entry name" value="TPP_PYR_PFOR_IOR-alpha_like"/>
    <property type="match status" value="1"/>
</dbReference>
<dbReference type="SUPFAM" id="SSF52922">
    <property type="entry name" value="TK C-terminal domain-like"/>
    <property type="match status" value="1"/>
</dbReference>
<dbReference type="Pfam" id="PF01558">
    <property type="entry name" value="POR"/>
    <property type="match status" value="1"/>
</dbReference>
<dbReference type="FunFam" id="3.40.50.970:FF:000022">
    <property type="entry name" value="2-oxoglutarate ferredoxin oxidoreductase alpha subunit"/>
    <property type="match status" value="1"/>
</dbReference>